<comment type="caution">
    <text evidence="1">The sequence shown here is derived from an EMBL/GenBank/DDBJ whole genome shotgun (WGS) entry which is preliminary data.</text>
</comment>
<name>A0A645GW76_9ZZZZ</name>
<organism evidence="1">
    <name type="scientific">bioreactor metagenome</name>
    <dbReference type="NCBI Taxonomy" id="1076179"/>
    <lineage>
        <taxon>unclassified sequences</taxon>
        <taxon>metagenomes</taxon>
        <taxon>ecological metagenomes</taxon>
    </lineage>
</organism>
<reference evidence="1" key="1">
    <citation type="submission" date="2019-08" db="EMBL/GenBank/DDBJ databases">
        <authorList>
            <person name="Kucharzyk K."/>
            <person name="Murdoch R.W."/>
            <person name="Higgins S."/>
            <person name="Loffler F."/>
        </authorList>
    </citation>
    <scope>NUCLEOTIDE SEQUENCE</scope>
</reference>
<evidence type="ECO:0000313" key="1">
    <source>
        <dbReference type="EMBL" id="MPN30927.1"/>
    </source>
</evidence>
<accession>A0A645GW76</accession>
<gene>
    <name evidence="1" type="ORF">SDC9_178398</name>
</gene>
<dbReference type="AlphaFoldDB" id="A0A645GW76"/>
<sequence>MFMAGKINIDMPGEFVGNGKKLRRPQGDVLFGGSKTPVIAHDTAHITQTQQHVGPFQHCNLSPCFSCRNCSGTARPAASDDYQSIHG</sequence>
<protein>
    <submittedName>
        <fullName evidence="1">Uncharacterized protein</fullName>
    </submittedName>
</protein>
<dbReference type="EMBL" id="VSSQ01082231">
    <property type="protein sequence ID" value="MPN30927.1"/>
    <property type="molecule type" value="Genomic_DNA"/>
</dbReference>
<proteinExistence type="predicted"/>